<dbReference type="Proteomes" id="UP001306508">
    <property type="component" value="Unassembled WGS sequence"/>
</dbReference>
<keyword evidence="9 11" id="KW-0472">Membrane</keyword>
<dbReference type="Gene3D" id="3.40.50.2000">
    <property type="entry name" value="Glycogen Phosphorylase B"/>
    <property type="match status" value="1"/>
</dbReference>
<evidence type="ECO:0000256" key="8">
    <source>
        <dbReference type="ARBA" id="ARBA00022989"/>
    </source>
</evidence>
<evidence type="ECO:0000256" key="1">
    <source>
        <dbReference type="ARBA" id="ARBA00004389"/>
    </source>
</evidence>
<evidence type="ECO:0000256" key="6">
    <source>
        <dbReference type="ARBA" id="ARBA00022692"/>
    </source>
</evidence>
<dbReference type="GO" id="GO:0043541">
    <property type="term" value="C:UDP-N-acetylglucosamine transferase complex"/>
    <property type="evidence" value="ECO:0007669"/>
    <property type="project" value="TreeGrafter"/>
</dbReference>
<evidence type="ECO:0000256" key="10">
    <source>
        <dbReference type="ARBA" id="ARBA00032062"/>
    </source>
</evidence>
<dbReference type="GO" id="GO:0006488">
    <property type="term" value="P:dolichol-linked oligosaccharide biosynthetic process"/>
    <property type="evidence" value="ECO:0007669"/>
    <property type="project" value="InterPro"/>
</dbReference>
<evidence type="ECO:0000313" key="13">
    <source>
        <dbReference type="Proteomes" id="UP001306508"/>
    </source>
</evidence>
<dbReference type="PANTHER" id="PTHR12154">
    <property type="entry name" value="GLYCOSYL TRANSFERASE-RELATED"/>
    <property type="match status" value="1"/>
</dbReference>
<organism evidence="12 13">
    <name type="scientific">Arxiozyma heterogenica</name>
    <dbReference type="NCBI Taxonomy" id="278026"/>
    <lineage>
        <taxon>Eukaryota</taxon>
        <taxon>Fungi</taxon>
        <taxon>Dikarya</taxon>
        <taxon>Ascomycota</taxon>
        <taxon>Saccharomycotina</taxon>
        <taxon>Saccharomycetes</taxon>
        <taxon>Saccharomycetales</taxon>
        <taxon>Saccharomycetaceae</taxon>
        <taxon>Arxiozyma</taxon>
    </lineage>
</organism>
<comment type="caution">
    <text evidence="11">Lacks conserved residue(s) required for the propagation of feature annotation.</text>
</comment>
<protein>
    <recommendedName>
        <fullName evidence="5 11">UDP-N-acetylglucosamine transferase subunit ALG14</fullName>
    </recommendedName>
    <alternativeName>
        <fullName evidence="10 11">Asparagine-linked glycosylation protein 14</fullName>
    </alternativeName>
</protein>
<keyword evidence="8 11" id="KW-1133">Transmembrane helix</keyword>
<comment type="subunit">
    <text evidence="4 11">Heterodimer with ALG13 to form a functional enzyme.</text>
</comment>
<comment type="caution">
    <text evidence="12">The sequence shown here is derived from an EMBL/GenBank/DDBJ whole genome shotgun (WGS) entry which is preliminary data.</text>
</comment>
<dbReference type="AlphaFoldDB" id="A0AAN7ZWW2"/>
<evidence type="ECO:0000256" key="9">
    <source>
        <dbReference type="ARBA" id="ARBA00023136"/>
    </source>
</evidence>
<gene>
    <name evidence="11" type="primary">ALG14</name>
    <name evidence="12" type="ORF">RI543_004924</name>
</gene>
<evidence type="ECO:0000313" key="12">
    <source>
        <dbReference type="EMBL" id="KAK5773866.1"/>
    </source>
</evidence>
<comment type="function">
    <text evidence="11">Involved in protein N-glycosylation. Essential for the second step of the dolichol-linked oligosaccharide pathway. Anchors the catalytic subunit ALG13 to the ER.</text>
</comment>
<dbReference type="Pfam" id="PF08660">
    <property type="entry name" value="Alg14"/>
    <property type="match status" value="1"/>
</dbReference>
<evidence type="ECO:0000256" key="5">
    <source>
        <dbReference type="ARBA" id="ARBA00017467"/>
    </source>
</evidence>
<evidence type="ECO:0000256" key="2">
    <source>
        <dbReference type="ARBA" id="ARBA00004590"/>
    </source>
</evidence>
<sequence>MDSTAAVSLLLFIITIYIFRLIIILPCCHDFNYDYDKVNNANKTTGRKKNIINEIQNKGMKNLHLFIFLGSGGHTGEMLRLLLQYKDILLNKDTILHVGYSDIESLNKIKHLSGSFNCKINYYRFQKAREVNANFTSSFKTIFITMLTSFLHIAKIKYQMLNNPHLVLLNGPGTCFIITVWFKLLDLILLATSSNIVYIESLARINTFSLTGKLLYWIVDELIVQWPELQAKYPKAKYFGILV</sequence>
<comment type="similarity">
    <text evidence="3 11">Belongs to the ALG14 family.</text>
</comment>
<feature type="transmembrane region" description="Helical" evidence="11">
    <location>
        <begin position="6"/>
        <end position="28"/>
    </location>
</feature>
<keyword evidence="6 11" id="KW-0812">Transmembrane</keyword>
<evidence type="ECO:0000256" key="4">
    <source>
        <dbReference type="ARBA" id="ARBA00011335"/>
    </source>
</evidence>
<evidence type="ECO:0000256" key="11">
    <source>
        <dbReference type="RuleBase" id="RU362127"/>
    </source>
</evidence>
<dbReference type="EMBL" id="JAWIZZ010000064">
    <property type="protein sequence ID" value="KAK5773866.1"/>
    <property type="molecule type" value="Genomic_DNA"/>
</dbReference>
<dbReference type="GO" id="GO:0031965">
    <property type="term" value="C:nuclear membrane"/>
    <property type="evidence" value="ECO:0007669"/>
    <property type="project" value="UniProtKB-SubCell"/>
</dbReference>
<dbReference type="InterPro" id="IPR013969">
    <property type="entry name" value="Oligosacch_biosynth_Alg14"/>
</dbReference>
<evidence type="ECO:0000256" key="7">
    <source>
        <dbReference type="ARBA" id="ARBA00022824"/>
    </source>
</evidence>
<proteinExistence type="inferred from homology"/>
<keyword evidence="7 11" id="KW-0256">Endoplasmic reticulum</keyword>
<feature type="transmembrane region" description="Helical" evidence="11">
    <location>
        <begin position="133"/>
        <end position="154"/>
    </location>
</feature>
<accession>A0AAN7ZWW2</accession>
<dbReference type="PANTHER" id="PTHR12154:SF4">
    <property type="entry name" value="UDP-N-ACETYLGLUCOSAMINE TRANSFERASE SUBUNIT ALG14 HOMOLOG"/>
    <property type="match status" value="1"/>
</dbReference>
<comment type="subcellular location">
    <subcellularLocation>
        <location evidence="1 11">Endoplasmic reticulum membrane</location>
        <topology evidence="1 11">Single-pass membrane protein</topology>
    </subcellularLocation>
    <subcellularLocation>
        <location evidence="2">Nucleus membrane</location>
        <topology evidence="2">Single-pass membrane protein</topology>
    </subcellularLocation>
</comment>
<dbReference type="GO" id="GO:0004577">
    <property type="term" value="F:N-acetylglucosaminyldiphosphodolichol N-acetylglucosaminyltransferase activity"/>
    <property type="evidence" value="ECO:0007669"/>
    <property type="project" value="TreeGrafter"/>
</dbReference>
<keyword evidence="13" id="KW-1185">Reference proteome</keyword>
<evidence type="ECO:0000256" key="3">
    <source>
        <dbReference type="ARBA" id="ARBA00009731"/>
    </source>
</evidence>
<name>A0AAN7ZWW2_9SACH</name>
<reference evidence="13" key="1">
    <citation type="submission" date="2023-07" db="EMBL/GenBank/DDBJ databases">
        <title>A draft genome of Kazachstania heterogenica Y-27499.</title>
        <authorList>
            <person name="Donic C."/>
            <person name="Kralova J.S."/>
            <person name="Fidel L."/>
            <person name="Ben-Dor S."/>
            <person name="Jung S."/>
        </authorList>
    </citation>
    <scope>NUCLEOTIDE SEQUENCE [LARGE SCALE GENOMIC DNA]</scope>
    <source>
        <strain evidence="13">Y27499</strain>
    </source>
</reference>